<organism evidence="1 2">
    <name type="scientific">Lactuca saligna</name>
    <name type="common">Willowleaf lettuce</name>
    <dbReference type="NCBI Taxonomy" id="75948"/>
    <lineage>
        <taxon>Eukaryota</taxon>
        <taxon>Viridiplantae</taxon>
        <taxon>Streptophyta</taxon>
        <taxon>Embryophyta</taxon>
        <taxon>Tracheophyta</taxon>
        <taxon>Spermatophyta</taxon>
        <taxon>Magnoliopsida</taxon>
        <taxon>eudicotyledons</taxon>
        <taxon>Gunneridae</taxon>
        <taxon>Pentapetalae</taxon>
        <taxon>asterids</taxon>
        <taxon>campanulids</taxon>
        <taxon>Asterales</taxon>
        <taxon>Asteraceae</taxon>
        <taxon>Cichorioideae</taxon>
        <taxon>Cichorieae</taxon>
        <taxon>Lactucinae</taxon>
        <taxon>Lactuca</taxon>
    </lineage>
</organism>
<gene>
    <name evidence="1" type="ORF">LSALG_LOCUS38866</name>
</gene>
<accession>A0AA35ZYL0</accession>
<dbReference type="EMBL" id="OX465084">
    <property type="protein sequence ID" value="CAI9300212.1"/>
    <property type="molecule type" value="Genomic_DNA"/>
</dbReference>
<proteinExistence type="predicted"/>
<keyword evidence="2" id="KW-1185">Reference proteome</keyword>
<name>A0AA35ZYL0_LACSI</name>
<dbReference type="Proteomes" id="UP001177003">
    <property type="component" value="Chromosome 8"/>
</dbReference>
<dbReference type="AlphaFoldDB" id="A0AA35ZYL0"/>
<evidence type="ECO:0000313" key="2">
    <source>
        <dbReference type="Proteomes" id="UP001177003"/>
    </source>
</evidence>
<protein>
    <submittedName>
        <fullName evidence="1">Uncharacterized protein</fullName>
    </submittedName>
</protein>
<sequence>MQIENILYDAFGDKVKALFHKPHGIVDPPVAPTQSTEGDFLVDPPPPRATIVVNQFDKEPENSRSHITIKQGKRTVFASKSEGLRFMKNTNENHKAKDRMLTMTELKKRKICDEYGDQSRIRMWAFDPKSNMWVVKRNSGVPEYYKSVHDFNSWTKVDLGELSRAPFHNPSNFKRFLDRKVKENFRKMKTAKALYRKDKDIIDPESGQPMKIIL</sequence>
<reference evidence="1" key="1">
    <citation type="submission" date="2023-04" db="EMBL/GenBank/DDBJ databases">
        <authorList>
            <person name="Vijverberg K."/>
            <person name="Xiong W."/>
            <person name="Schranz E."/>
        </authorList>
    </citation>
    <scope>NUCLEOTIDE SEQUENCE</scope>
</reference>
<evidence type="ECO:0000313" key="1">
    <source>
        <dbReference type="EMBL" id="CAI9300212.1"/>
    </source>
</evidence>